<dbReference type="InterPro" id="IPR039058">
    <property type="entry name" value="Yippee_fam"/>
</dbReference>
<dbReference type="PANTHER" id="PTHR13848">
    <property type="entry name" value="PROTEIN YIPPEE-LIKE CG15309-RELATED"/>
    <property type="match status" value="1"/>
</dbReference>
<dbReference type="PROSITE" id="PS51792">
    <property type="entry name" value="YIPPEE"/>
    <property type="match status" value="1"/>
</dbReference>
<sequence length="190" mass="21138">MGFLFVESLPGPKIFKCKCCKVDSSSHDDIISKDFQGRFGRAYLFRTVVNIFLGPDEERKLLSGLHIVNDIYCSSCQQILGWRYEKAYEESQKFKEGKYVLEKERLVKEVLLLGTSFCLWTPQTMDLVKLNCGASLVSYTNIGGLGFIIRNAAGIELHAASEPSAFSTILVGEAETVRMGIPFVVAAGYT</sequence>
<evidence type="ECO:0000256" key="3">
    <source>
        <dbReference type="ARBA" id="ARBA00022833"/>
    </source>
</evidence>
<evidence type="ECO:0000259" key="4">
    <source>
        <dbReference type="PROSITE" id="PS51792"/>
    </source>
</evidence>
<feature type="domain" description="Yippee" evidence="4">
    <location>
        <begin position="13"/>
        <end position="110"/>
    </location>
</feature>
<evidence type="ECO:0000313" key="6">
    <source>
        <dbReference type="Proteomes" id="UP001141806"/>
    </source>
</evidence>
<comment type="caution">
    <text evidence="5">The sequence shown here is derived from an EMBL/GenBank/DDBJ whole genome shotgun (WGS) entry which is preliminary data.</text>
</comment>
<dbReference type="InterPro" id="IPR004910">
    <property type="entry name" value="Yippee/Mis18/Cereblon"/>
</dbReference>
<gene>
    <name evidence="5" type="ORF">NE237_002019</name>
</gene>
<accession>A0A9Q0KU73</accession>
<comment type="similarity">
    <text evidence="1">Belongs to the yippee family.</text>
</comment>
<reference evidence="5" key="1">
    <citation type="journal article" date="2023" name="Plant J.">
        <title>The genome of the king protea, Protea cynaroides.</title>
        <authorList>
            <person name="Chang J."/>
            <person name="Duong T.A."/>
            <person name="Schoeman C."/>
            <person name="Ma X."/>
            <person name="Roodt D."/>
            <person name="Barker N."/>
            <person name="Li Z."/>
            <person name="Van de Peer Y."/>
            <person name="Mizrachi E."/>
        </authorList>
    </citation>
    <scope>NUCLEOTIDE SEQUENCE</scope>
    <source>
        <tissue evidence="5">Young leaves</tissue>
    </source>
</reference>
<keyword evidence="3" id="KW-0862">Zinc</keyword>
<evidence type="ECO:0000256" key="2">
    <source>
        <dbReference type="ARBA" id="ARBA00022723"/>
    </source>
</evidence>
<evidence type="ECO:0000313" key="5">
    <source>
        <dbReference type="EMBL" id="KAJ4976913.1"/>
    </source>
</evidence>
<proteinExistence type="inferred from homology"/>
<keyword evidence="6" id="KW-1185">Reference proteome</keyword>
<dbReference type="OrthoDB" id="6407410at2759"/>
<dbReference type="Pfam" id="PF03226">
    <property type="entry name" value="Yippee-Mis18"/>
    <property type="match status" value="1"/>
</dbReference>
<dbReference type="Proteomes" id="UP001141806">
    <property type="component" value="Unassembled WGS sequence"/>
</dbReference>
<organism evidence="5 6">
    <name type="scientific">Protea cynaroides</name>
    <dbReference type="NCBI Taxonomy" id="273540"/>
    <lineage>
        <taxon>Eukaryota</taxon>
        <taxon>Viridiplantae</taxon>
        <taxon>Streptophyta</taxon>
        <taxon>Embryophyta</taxon>
        <taxon>Tracheophyta</taxon>
        <taxon>Spermatophyta</taxon>
        <taxon>Magnoliopsida</taxon>
        <taxon>Proteales</taxon>
        <taxon>Proteaceae</taxon>
        <taxon>Protea</taxon>
    </lineage>
</organism>
<dbReference type="AlphaFoldDB" id="A0A9Q0KU73"/>
<name>A0A9Q0KU73_9MAGN</name>
<dbReference type="EMBL" id="JAMYWD010000003">
    <property type="protein sequence ID" value="KAJ4976913.1"/>
    <property type="molecule type" value="Genomic_DNA"/>
</dbReference>
<evidence type="ECO:0000256" key="1">
    <source>
        <dbReference type="ARBA" id="ARBA00005613"/>
    </source>
</evidence>
<dbReference type="InterPro" id="IPR034751">
    <property type="entry name" value="Yippee"/>
</dbReference>
<keyword evidence="2" id="KW-0479">Metal-binding</keyword>
<protein>
    <recommendedName>
        <fullName evidence="4">Yippee domain-containing protein</fullName>
    </recommendedName>
</protein>
<dbReference type="GO" id="GO:0046872">
    <property type="term" value="F:metal ion binding"/>
    <property type="evidence" value="ECO:0007669"/>
    <property type="project" value="UniProtKB-KW"/>
</dbReference>